<organism evidence="1 2">
    <name type="scientific">Dictyobacter kobayashii</name>
    <dbReference type="NCBI Taxonomy" id="2014872"/>
    <lineage>
        <taxon>Bacteria</taxon>
        <taxon>Bacillati</taxon>
        <taxon>Chloroflexota</taxon>
        <taxon>Ktedonobacteria</taxon>
        <taxon>Ktedonobacterales</taxon>
        <taxon>Dictyobacteraceae</taxon>
        <taxon>Dictyobacter</taxon>
    </lineage>
</organism>
<sequence length="104" mass="10071">MPINSRPALTTVPKTPKTFKMPGTVAFIGALGTDESGVCGCPGAPAPAEAYSVGGGYGSAYSVGGRYDEAYSVGGWYDGGSGGGGGGGTDGGITKFLAPGFVPS</sequence>
<dbReference type="Proteomes" id="UP000287188">
    <property type="component" value="Unassembled WGS sequence"/>
</dbReference>
<dbReference type="AlphaFoldDB" id="A0A402AP33"/>
<evidence type="ECO:0000313" key="2">
    <source>
        <dbReference type="Proteomes" id="UP000287188"/>
    </source>
</evidence>
<evidence type="ECO:0000313" key="1">
    <source>
        <dbReference type="EMBL" id="GCE20795.1"/>
    </source>
</evidence>
<dbReference type="EMBL" id="BIFS01000001">
    <property type="protein sequence ID" value="GCE20795.1"/>
    <property type="molecule type" value="Genomic_DNA"/>
</dbReference>
<name>A0A402AP33_9CHLR</name>
<protein>
    <submittedName>
        <fullName evidence="1">Uncharacterized protein</fullName>
    </submittedName>
</protein>
<accession>A0A402AP33</accession>
<keyword evidence="2" id="KW-1185">Reference proteome</keyword>
<gene>
    <name evidence="1" type="ORF">KDK_45950</name>
</gene>
<reference evidence="2" key="1">
    <citation type="submission" date="2018-12" db="EMBL/GenBank/DDBJ databases">
        <title>Tengunoibacter tsumagoiensis gen. nov., sp. nov., Dictyobacter kobayashii sp. nov., D. alpinus sp. nov., and D. joshuensis sp. nov. and description of Dictyobacteraceae fam. nov. within the order Ktedonobacterales isolated from Tengu-no-mugimeshi.</title>
        <authorList>
            <person name="Wang C.M."/>
            <person name="Zheng Y."/>
            <person name="Sakai Y."/>
            <person name="Toyoda A."/>
            <person name="Minakuchi Y."/>
            <person name="Abe K."/>
            <person name="Yokota A."/>
            <person name="Yabe S."/>
        </authorList>
    </citation>
    <scope>NUCLEOTIDE SEQUENCE [LARGE SCALE GENOMIC DNA]</scope>
    <source>
        <strain evidence="2">Uno11</strain>
    </source>
</reference>
<comment type="caution">
    <text evidence="1">The sequence shown here is derived from an EMBL/GenBank/DDBJ whole genome shotgun (WGS) entry which is preliminary data.</text>
</comment>
<proteinExistence type="predicted"/>